<dbReference type="PRINTS" id="PR00181">
    <property type="entry name" value="MALTOSEBP"/>
</dbReference>
<evidence type="ECO:0000313" key="7">
    <source>
        <dbReference type="Proteomes" id="UP000000322"/>
    </source>
</evidence>
<proteinExistence type="inferred from homology"/>
<evidence type="ECO:0000256" key="4">
    <source>
        <dbReference type="ARBA" id="ARBA00022729"/>
    </source>
</evidence>
<dbReference type="Pfam" id="PF13416">
    <property type="entry name" value="SBP_bac_8"/>
    <property type="match status" value="1"/>
</dbReference>
<dbReference type="GO" id="GO:1901982">
    <property type="term" value="F:maltose binding"/>
    <property type="evidence" value="ECO:0007669"/>
    <property type="project" value="TreeGrafter"/>
</dbReference>
<dbReference type="GO" id="GO:0015144">
    <property type="term" value="F:carbohydrate transmembrane transporter activity"/>
    <property type="evidence" value="ECO:0007669"/>
    <property type="project" value="InterPro"/>
</dbReference>
<dbReference type="InterPro" id="IPR006059">
    <property type="entry name" value="SBP"/>
</dbReference>
<dbReference type="PANTHER" id="PTHR30061:SF50">
    <property type="entry name" value="MALTOSE_MALTODEXTRIN-BINDING PERIPLASMIC PROTEIN"/>
    <property type="match status" value="1"/>
</dbReference>
<keyword evidence="3" id="KW-0762">Sugar transport</keyword>
<feature type="signal peptide" evidence="5">
    <location>
        <begin position="1"/>
        <end position="18"/>
    </location>
</feature>
<dbReference type="Proteomes" id="UP000000322">
    <property type="component" value="Chromosome"/>
</dbReference>
<accession>D1BF30</accession>
<dbReference type="SUPFAM" id="SSF53850">
    <property type="entry name" value="Periplasmic binding protein-like II"/>
    <property type="match status" value="1"/>
</dbReference>
<dbReference type="RefSeq" id="WP_012866395.1">
    <property type="nucleotide sequence ID" value="NC_013521.1"/>
</dbReference>
<dbReference type="AlphaFoldDB" id="D1BF30"/>
<organism evidence="6 7">
    <name type="scientific">Sanguibacter keddieii (strain ATCC 51767 / DSM 10542 / NCFB 3025 / ST-74)</name>
    <dbReference type="NCBI Taxonomy" id="446469"/>
    <lineage>
        <taxon>Bacteria</taxon>
        <taxon>Bacillati</taxon>
        <taxon>Actinomycetota</taxon>
        <taxon>Actinomycetes</taxon>
        <taxon>Micrococcales</taxon>
        <taxon>Sanguibacteraceae</taxon>
        <taxon>Sanguibacter</taxon>
    </lineage>
</organism>
<evidence type="ECO:0000256" key="3">
    <source>
        <dbReference type="ARBA" id="ARBA00022597"/>
    </source>
</evidence>
<evidence type="ECO:0000256" key="5">
    <source>
        <dbReference type="SAM" id="SignalP"/>
    </source>
</evidence>
<keyword evidence="2" id="KW-0813">Transport</keyword>
<dbReference type="KEGG" id="ske:Sked_13860"/>
<protein>
    <submittedName>
        <fullName evidence="6">Maltose-binding periplasmic protein</fullName>
    </submittedName>
</protein>
<evidence type="ECO:0000256" key="1">
    <source>
        <dbReference type="ARBA" id="ARBA00008520"/>
    </source>
</evidence>
<dbReference type="CDD" id="cd13586">
    <property type="entry name" value="PBP2_Maltose_binding_like"/>
    <property type="match status" value="1"/>
</dbReference>
<keyword evidence="7" id="KW-1185">Reference proteome</keyword>
<gene>
    <name evidence="6" type="ordered locus">Sked_13860</name>
</gene>
<evidence type="ECO:0000313" key="6">
    <source>
        <dbReference type="EMBL" id="ACZ21326.1"/>
    </source>
</evidence>
<dbReference type="OrthoDB" id="9766758at2"/>
<dbReference type="GO" id="GO:0042956">
    <property type="term" value="P:maltodextrin transmembrane transport"/>
    <property type="evidence" value="ECO:0007669"/>
    <property type="project" value="TreeGrafter"/>
</dbReference>
<evidence type="ECO:0000256" key="2">
    <source>
        <dbReference type="ARBA" id="ARBA00022448"/>
    </source>
</evidence>
<dbReference type="EMBL" id="CP001819">
    <property type="protein sequence ID" value="ACZ21326.1"/>
    <property type="molecule type" value="Genomic_DNA"/>
</dbReference>
<dbReference type="Gene3D" id="3.40.190.10">
    <property type="entry name" value="Periplasmic binding protein-like II"/>
    <property type="match status" value="2"/>
</dbReference>
<reference evidence="6 7" key="1">
    <citation type="journal article" date="2009" name="Stand. Genomic Sci.">
        <title>Complete genome sequence of Sanguibacter keddieii type strain (ST-74).</title>
        <authorList>
            <person name="Ivanova N."/>
            <person name="Sikorski J."/>
            <person name="Sims D."/>
            <person name="Brettin T."/>
            <person name="Detter J.C."/>
            <person name="Han C."/>
            <person name="Lapidus A."/>
            <person name="Copeland A."/>
            <person name="Glavina Del Rio T."/>
            <person name="Nolan M."/>
            <person name="Chen F."/>
            <person name="Lucas S."/>
            <person name="Tice H."/>
            <person name="Cheng J.F."/>
            <person name="Bruce D."/>
            <person name="Goodwin L."/>
            <person name="Pitluck S."/>
            <person name="Pati A."/>
            <person name="Mavromatis K."/>
            <person name="Chen A."/>
            <person name="Palaniappan K."/>
            <person name="D'haeseleer P."/>
            <person name="Chain P."/>
            <person name="Bristow J."/>
            <person name="Eisen J.A."/>
            <person name="Markowitz V."/>
            <person name="Hugenholtz P."/>
            <person name="Goker M."/>
            <person name="Pukall R."/>
            <person name="Klenk H.P."/>
            <person name="Kyrpides N.C."/>
        </authorList>
    </citation>
    <scope>NUCLEOTIDE SEQUENCE [LARGE SCALE GENOMIC DNA]</scope>
    <source>
        <strain evidence="7">ATCC 51767 / DSM 10542 / NCFB 3025 / ST-74</strain>
    </source>
</reference>
<keyword evidence="4 5" id="KW-0732">Signal</keyword>
<dbReference type="PANTHER" id="PTHR30061">
    <property type="entry name" value="MALTOSE-BINDING PERIPLASMIC PROTEIN"/>
    <property type="match status" value="1"/>
</dbReference>
<name>D1BF30_SANKS</name>
<dbReference type="eggNOG" id="COG2182">
    <property type="taxonomic scope" value="Bacteria"/>
</dbReference>
<dbReference type="InterPro" id="IPR006060">
    <property type="entry name" value="Maltose/Cyclodextrin-bd"/>
</dbReference>
<dbReference type="GO" id="GO:0015768">
    <property type="term" value="P:maltose transport"/>
    <property type="evidence" value="ECO:0007669"/>
    <property type="project" value="TreeGrafter"/>
</dbReference>
<dbReference type="PROSITE" id="PS51257">
    <property type="entry name" value="PROKAR_LIPOPROTEIN"/>
    <property type="match status" value="1"/>
</dbReference>
<dbReference type="HOGENOM" id="CLU_031285_17_0_11"/>
<feature type="chain" id="PRO_5038674796" evidence="5">
    <location>
        <begin position="19"/>
        <end position="412"/>
    </location>
</feature>
<comment type="similarity">
    <text evidence="1">Belongs to the bacterial solute-binding protein 1 family.</text>
</comment>
<dbReference type="STRING" id="446469.Sked_13860"/>
<sequence>MRRSILLAGALVTSLTLAACGSSDDDTPAEGTATSAAGADAAGSITMWVDEVRINDFRGVAETFTADTGVEVNMVQKASGDIGPDFVQQAQTGEGPDVIITASDGLGELVTNGLVAPVALGDASSDFVASAASAFVYDGQNYGVPYSIENIALVRNNALATETPETFQELVEQGKGLGTYPILIQQGIEGDPYHMYPIQTSFGATVFEQTEDGSYTDQIAMGGEAGENFATFLREMGDERIFDASIDGDIAKQAFIDGESAYTITGPWNTTAFTDAGMDITVLPIPSAGGEPARPFVGVQGALVNAYAKNPVLANEFVANYLTTEEAQDALYEAGGRSPALTASAEKVEDPILAGFGEAGAEGFPMPSIPAMASVWTFWGVGQAEVFTGAASDPVAGWNTMISNIESAIAGS</sequence>
<dbReference type="GO" id="GO:0055052">
    <property type="term" value="C:ATP-binding cassette (ABC) transporter complex, substrate-binding subunit-containing"/>
    <property type="evidence" value="ECO:0007669"/>
    <property type="project" value="TreeGrafter"/>
</dbReference>